<reference evidence="1 2" key="1">
    <citation type="submission" date="2019-06" db="EMBL/GenBank/DDBJ databases">
        <title>Genomic Encyclopedia of Type Strains, Phase IV (KMG-V): Genome sequencing to study the core and pangenomes of soil and plant-associated prokaryotes.</title>
        <authorList>
            <person name="Whitman W."/>
        </authorList>
    </citation>
    <scope>NUCLEOTIDE SEQUENCE [LARGE SCALE GENOMIC DNA]</scope>
    <source>
        <strain evidence="1 2">BR 11650</strain>
    </source>
</reference>
<organism evidence="1 2">
    <name type="scientific">Azospirillum brasilense</name>
    <dbReference type="NCBI Taxonomy" id="192"/>
    <lineage>
        <taxon>Bacteria</taxon>
        <taxon>Pseudomonadati</taxon>
        <taxon>Pseudomonadota</taxon>
        <taxon>Alphaproteobacteria</taxon>
        <taxon>Rhodospirillales</taxon>
        <taxon>Azospirillaceae</taxon>
        <taxon>Azospirillum</taxon>
    </lineage>
</organism>
<dbReference type="EMBL" id="VITH01000017">
    <property type="protein sequence ID" value="TWA76868.1"/>
    <property type="molecule type" value="Genomic_DNA"/>
</dbReference>
<dbReference type="Proteomes" id="UP000318529">
    <property type="component" value="Unassembled WGS sequence"/>
</dbReference>
<dbReference type="AlphaFoldDB" id="A0A560BW65"/>
<protein>
    <submittedName>
        <fullName evidence="1">Uncharacterized protein</fullName>
    </submittedName>
</protein>
<gene>
    <name evidence="1" type="ORF">FBZ83_1179</name>
</gene>
<name>A0A560BW65_AZOBR</name>
<accession>A0A560BW65</accession>
<evidence type="ECO:0000313" key="1">
    <source>
        <dbReference type="EMBL" id="TWA76868.1"/>
    </source>
</evidence>
<evidence type="ECO:0000313" key="2">
    <source>
        <dbReference type="Proteomes" id="UP000318529"/>
    </source>
</evidence>
<sequence length="29" mass="3244">MTELLSPKLVRRQYGKASWAGAARQIALK</sequence>
<proteinExistence type="predicted"/>
<comment type="caution">
    <text evidence="1">The sequence shown here is derived from an EMBL/GenBank/DDBJ whole genome shotgun (WGS) entry which is preliminary data.</text>
</comment>